<dbReference type="GO" id="GO:0043399">
    <property type="term" value="F:tRNA adenosine(64)-2'-O-ribosylphosphate transferase activity"/>
    <property type="evidence" value="ECO:0007669"/>
    <property type="project" value="InterPro"/>
</dbReference>
<reference evidence="2 3" key="1">
    <citation type="submission" date="2019-05" db="EMBL/GenBank/DDBJ databases">
        <title>Mikania micrantha, genome provides insights into the molecular mechanism of rapid growth.</title>
        <authorList>
            <person name="Liu B."/>
        </authorList>
    </citation>
    <scope>NUCLEOTIDE SEQUENCE [LARGE SCALE GENOMIC DNA]</scope>
    <source>
        <strain evidence="2">NLD-2019</strain>
        <tissue evidence="2">Leaf</tissue>
    </source>
</reference>
<organism evidence="2 3">
    <name type="scientific">Mikania micrantha</name>
    <name type="common">bitter vine</name>
    <dbReference type="NCBI Taxonomy" id="192012"/>
    <lineage>
        <taxon>Eukaryota</taxon>
        <taxon>Viridiplantae</taxon>
        <taxon>Streptophyta</taxon>
        <taxon>Embryophyta</taxon>
        <taxon>Tracheophyta</taxon>
        <taxon>Spermatophyta</taxon>
        <taxon>Magnoliopsida</taxon>
        <taxon>eudicotyledons</taxon>
        <taxon>Gunneridae</taxon>
        <taxon>Pentapetalae</taxon>
        <taxon>asterids</taxon>
        <taxon>campanulids</taxon>
        <taxon>Asterales</taxon>
        <taxon>Asteraceae</taxon>
        <taxon>Asteroideae</taxon>
        <taxon>Heliantheae alliance</taxon>
        <taxon>Eupatorieae</taxon>
        <taxon>Mikania</taxon>
    </lineage>
</organism>
<dbReference type="Proteomes" id="UP000326396">
    <property type="component" value="Linkage Group LG12"/>
</dbReference>
<dbReference type="AlphaFoldDB" id="A0A5N6PLH2"/>
<evidence type="ECO:0000259" key="1">
    <source>
        <dbReference type="Pfam" id="PF17184"/>
    </source>
</evidence>
<name>A0A5N6PLH2_9ASTR</name>
<dbReference type="Pfam" id="PF17184">
    <property type="entry name" value="Rit1_C"/>
    <property type="match status" value="1"/>
</dbReference>
<evidence type="ECO:0000313" key="2">
    <source>
        <dbReference type="EMBL" id="KAD6454806.1"/>
    </source>
</evidence>
<keyword evidence="3" id="KW-1185">Reference proteome</keyword>
<proteinExistence type="predicted"/>
<sequence length="179" mass="19980">MADDTASMSIYGASKTIKRKQSSLFNSLSSFHEDSIFGTSSAQNCGTTVQESLEWDPSLHLPLWVPDTEKIWIDSKLNEWVKDLETSGVDIASISSLLKKPLRPLWISQKTVIWLNEVPDYNDWDFTPIILISASASNDVEIRGGNHDPFCADFKSSNVDSLLNCDKSQFLCTLEDSEA</sequence>
<dbReference type="PANTHER" id="PTHR31811">
    <property type="entry name" value="TRNA A64-2'-O-RIBOSYLPHOSPHATE TRANSFERASE"/>
    <property type="match status" value="1"/>
</dbReference>
<comment type="caution">
    <text evidence="2">The sequence shown here is derived from an EMBL/GenBank/DDBJ whole genome shotgun (WGS) entry which is preliminary data.</text>
</comment>
<dbReference type="InterPro" id="IPR007306">
    <property type="entry name" value="Rit1"/>
</dbReference>
<dbReference type="PANTHER" id="PTHR31811:SF0">
    <property type="entry name" value="TRNA A64-2'-O-RIBOSYLPHOSPHATE TRANSFERASE"/>
    <property type="match status" value="1"/>
</dbReference>
<accession>A0A5N6PLH2</accession>
<dbReference type="OrthoDB" id="45256at2759"/>
<evidence type="ECO:0000313" key="3">
    <source>
        <dbReference type="Proteomes" id="UP000326396"/>
    </source>
</evidence>
<dbReference type="EMBL" id="SZYD01000004">
    <property type="protein sequence ID" value="KAD6454806.1"/>
    <property type="molecule type" value="Genomic_DNA"/>
</dbReference>
<protein>
    <recommendedName>
        <fullName evidence="1">Rit1 N-terminal domain-containing protein</fullName>
    </recommendedName>
</protein>
<dbReference type="GO" id="GO:0005737">
    <property type="term" value="C:cytoplasm"/>
    <property type="evidence" value="ECO:0007669"/>
    <property type="project" value="TreeGrafter"/>
</dbReference>
<dbReference type="GO" id="GO:0019988">
    <property type="term" value="P:charged-tRNA amino acid modification"/>
    <property type="evidence" value="ECO:0007669"/>
    <property type="project" value="InterPro"/>
</dbReference>
<gene>
    <name evidence="2" type="ORF">E3N88_09512</name>
</gene>
<feature type="domain" description="Rit1 N-terminal" evidence="1">
    <location>
        <begin position="52"/>
        <end position="137"/>
    </location>
</feature>
<dbReference type="InterPro" id="IPR033449">
    <property type="entry name" value="Rit1_N"/>
</dbReference>